<evidence type="ECO:0000313" key="2">
    <source>
        <dbReference type="EMBL" id="GBP42520.1"/>
    </source>
</evidence>
<protein>
    <submittedName>
        <fullName evidence="2">Uncharacterized protein</fullName>
    </submittedName>
</protein>
<evidence type="ECO:0000313" key="3">
    <source>
        <dbReference type="Proteomes" id="UP000299102"/>
    </source>
</evidence>
<reference evidence="2 3" key="1">
    <citation type="journal article" date="2019" name="Commun. Biol.">
        <title>The bagworm genome reveals a unique fibroin gene that provides high tensile strength.</title>
        <authorList>
            <person name="Kono N."/>
            <person name="Nakamura H."/>
            <person name="Ohtoshi R."/>
            <person name="Tomita M."/>
            <person name="Numata K."/>
            <person name="Arakawa K."/>
        </authorList>
    </citation>
    <scope>NUCLEOTIDE SEQUENCE [LARGE SCALE GENOMIC DNA]</scope>
</reference>
<organism evidence="2 3">
    <name type="scientific">Eumeta variegata</name>
    <name type="common">Bagworm moth</name>
    <name type="synonym">Eumeta japonica</name>
    <dbReference type="NCBI Taxonomy" id="151549"/>
    <lineage>
        <taxon>Eukaryota</taxon>
        <taxon>Metazoa</taxon>
        <taxon>Ecdysozoa</taxon>
        <taxon>Arthropoda</taxon>
        <taxon>Hexapoda</taxon>
        <taxon>Insecta</taxon>
        <taxon>Pterygota</taxon>
        <taxon>Neoptera</taxon>
        <taxon>Endopterygota</taxon>
        <taxon>Lepidoptera</taxon>
        <taxon>Glossata</taxon>
        <taxon>Ditrysia</taxon>
        <taxon>Tineoidea</taxon>
        <taxon>Psychidae</taxon>
        <taxon>Oiketicinae</taxon>
        <taxon>Eumeta</taxon>
    </lineage>
</organism>
<feature type="compositionally biased region" description="Basic and acidic residues" evidence="1">
    <location>
        <begin position="229"/>
        <end position="238"/>
    </location>
</feature>
<name>A0A4C1VVD8_EUMVA</name>
<dbReference type="AlphaFoldDB" id="A0A4C1VVD8"/>
<comment type="caution">
    <text evidence="2">The sequence shown here is derived from an EMBL/GenBank/DDBJ whole genome shotgun (WGS) entry which is preliminary data.</text>
</comment>
<dbReference type="Proteomes" id="UP000299102">
    <property type="component" value="Unassembled WGS sequence"/>
</dbReference>
<accession>A0A4C1VVD8</accession>
<feature type="region of interest" description="Disordered" evidence="1">
    <location>
        <begin position="224"/>
        <end position="266"/>
    </location>
</feature>
<proteinExistence type="predicted"/>
<keyword evidence="3" id="KW-1185">Reference proteome</keyword>
<dbReference type="EMBL" id="BGZK01000420">
    <property type="protein sequence ID" value="GBP42520.1"/>
    <property type="molecule type" value="Genomic_DNA"/>
</dbReference>
<sequence length="266" mass="30192">MHIKAFQTFELKSTWNSKTVQKYLQRKNPYSRPNNKKQATRSRKAARSRASGRACADARANAYSSPRLRLRAATFSLKTRAPRKLNGYLRIGHISRAIFSCLIRLHSKGFPINETTTDLFFVCNEEQVAGQLDYFKDVSYKNSTLDKLYTNQRIIIVPSSIIIPDLIYVLARTVNTSRATHDANFNATIACAIETSKKYCARAHCNGSPVYGWRGKNEQTECSVSDTAGVERRERDAPVRPFSELMKGTQIGESDDERAGDRRTRR</sequence>
<evidence type="ECO:0000256" key="1">
    <source>
        <dbReference type="SAM" id="MobiDB-lite"/>
    </source>
</evidence>
<feature type="compositionally biased region" description="Basic residues" evidence="1">
    <location>
        <begin position="34"/>
        <end position="47"/>
    </location>
</feature>
<feature type="region of interest" description="Disordered" evidence="1">
    <location>
        <begin position="24"/>
        <end position="53"/>
    </location>
</feature>
<gene>
    <name evidence="2" type="ORF">EVAR_81970_1</name>
</gene>
<feature type="compositionally biased region" description="Basic and acidic residues" evidence="1">
    <location>
        <begin position="257"/>
        <end position="266"/>
    </location>
</feature>